<dbReference type="InterPro" id="IPR056974">
    <property type="entry name" value="Tail_Gp41-like"/>
</dbReference>
<dbReference type="Pfam" id="PF23746">
    <property type="entry name" value="Gp41_Mu"/>
    <property type="match status" value="1"/>
</dbReference>
<dbReference type="Proteomes" id="UP000030526">
    <property type="component" value="Unassembled WGS sequence"/>
</dbReference>
<evidence type="ECO:0000313" key="2">
    <source>
        <dbReference type="Proteomes" id="UP000030526"/>
    </source>
</evidence>
<comment type="caution">
    <text evidence="1">The sequence shown here is derived from an EMBL/GenBank/DDBJ whole genome shotgun (WGS) entry which is preliminary data.</text>
</comment>
<organism evidence="1 2">
    <name type="scientific">Gallibacterium anatis</name>
    <dbReference type="NCBI Taxonomy" id="750"/>
    <lineage>
        <taxon>Bacteria</taxon>
        <taxon>Pseudomonadati</taxon>
        <taxon>Pseudomonadota</taxon>
        <taxon>Gammaproteobacteria</taxon>
        <taxon>Pasteurellales</taxon>
        <taxon>Pasteurellaceae</taxon>
        <taxon>Gallibacterium</taxon>
    </lineage>
</organism>
<evidence type="ECO:0000313" key="1">
    <source>
        <dbReference type="EMBL" id="KGQ29177.1"/>
    </source>
</evidence>
<name>A0A0A2XDX0_9PAST</name>
<sequence length="119" mass="12806">MNITLKTGLMYGDEPQKEVVLRELTTGDMLDAELAAERLLVDKAGNPVLVTSQVLFSYELLRRQIASIGKLQGPISLAQLRSLTPEDLALINAALATVESAKAQQVTERGRMGAAGKNV</sequence>
<protein>
    <recommendedName>
        <fullName evidence="3">Mu-like prophage FluMu protein gp41</fullName>
    </recommendedName>
</protein>
<dbReference type="RefSeq" id="WP_039085049.1">
    <property type="nucleotide sequence ID" value="NZ_JPXS01000077.1"/>
</dbReference>
<evidence type="ECO:0008006" key="3">
    <source>
        <dbReference type="Google" id="ProtNLM"/>
    </source>
</evidence>
<proteinExistence type="predicted"/>
<dbReference type="EMBL" id="JPXS01000077">
    <property type="protein sequence ID" value="KGQ29177.1"/>
    <property type="molecule type" value="Genomic_DNA"/>
</dbReference>
<reference evidence="1 2" key="1">
    <citation type="submission" date="2014-08" db="EMBL/GenBank/DDBJ databases">
        <title>Chaperone-usher fimbriae in a diverse selection of Gallibacterium genomes.</title>
        <authorList>
            <person name="Kudirkiene E."/>
            <person name="Bager R.J."/>
            <person name="Johnson T.J."/>
            <person name="Bojesen A.M."/>
        </authorList>
    </citation>
    <scope>NUCLEOTIDE SEQUENCE [LARGE SCALE GENOMIC DNA]</scope>
    <source>
        <strain evidence="1 2">20558/3kl.</strain>
    </source>
</reference>
<dbReference type="AlphaFoldDB" id="A0A0A2XDX0"/>
<accession>A0A0A2XDX0</accession>
<gene>
    <name evidence="1" type="ORF">JP32_11640</name>
</gene>